<dbReference type="EMBL" id="JABAEW010000054">
    <property type="protein sequence ID" value="NMD88676.1"/>
    <property type="molecule type" value="Genomic_DNA"/>
</dbReference>
<dbReference type="Pfam" id="PF12833">
    <property type="entry name" value="HTH_18"/>
    <property type="match status" value="1"/>
</dbReference>
<protein>
    <submittedName>
        <fullName evidence="5">Helix-turn-helix domain-containing protein</fullName>
    </submittedName>
</protein>
<dbReference type="SUPFAM" id="SSF46689">
    <property type="entry name" value="Homeodomain-like"/>
    <property type="match status" value="2"/>
</dbReference>
<dbReference type="SMART" id="SM00342">
    <property type="entry name" value="HTH_ARAC"/>
    <property type="match status" value="1"/>
</dbReference>
<dbReference type="GO" id="GO:0003700">
    <property type="term" value="F:DNA-binding transcription factor activity"/>
    <property type="evidence" value="ECO:0007669"/>
    <property type="project" value="InterPro"/>
</dbReference>
<dbReference type="PROSITE" id="PS01124">
    <property type="entry name" value="HTH_ARAC_FAMILY_2"/>
    <property type="match status" value="1"/>
</dbReference>
<dbReference type="InterPro" id="IPR009057">
    <property type="entry name" value="Homeodomain-like_sf"/>
</dbReference>
<feature type="domain" description="HTH araC/xylS-type" evidence="4">
    <location>
        <begin position="190"/>
        <end position="288"/>
    </location>
</feature>
<dbReference type="InterPro" id="IPR014710">
    <property type="entry name" value="RmlC-like_jellyroll"/>
</dbReference>
<name>A0A848B7E3_9BACT</name>
<dbReference type="GO" id="GO:0043565">
    <property type="term" value="F:sequence-specific DNA binding"/>
    <property type="evidence" value="ECO:0007669"/>
    <property type="project" value="InterPro"/>
</dbReference>
<dbReference type="Gene3D" id="2.60.120.10">
    <property type="entry name" value="Jelly Rolls"/>
    <property type="match status" value="1"/>
</dbReference>
<dbReference type="InterPro" id="IPR037923">
    <property type="entry name" value="HTH-like"/>
</dbReference>
<gene>
    <name evidence="5" type="ORF">HF882_18990</name>
</gene>
<dbReference type="RefSeq" id="WP_168963722.1">
    <property type="nucleotide sequence ID" value="NZ_JABAEW010000054.1"/>
</dbReference>
<evidence type="ECO:0000313" key="6">
    <source>
        <dbReference type="Proteomes" id="UP000576225"/>
    </source>
</evidence>
<keyword evidence="2" id="KW-0238">DNA-binding</keyword>
<dbReference type="InterPro" id="IPR018060">
    <property type="entry name" value="HTH_AraC"/>
</dbReference>
<dbReference type="PANTHER" id="PTHR46796">
    <property type="entry name" value="HTH-TYPE TRANSCRIPTIONAL ACTIVATOR RHAS-RELATED"/>
    <property type="match status" value="1"/>
</dbReference>
<accession>A0A848B7E3</accession>
<dbReference type="AlphaFoldDB" id="A0A848B7E3"/>
<dbReference type="InterPro" id="IPR050204">
    <property type="entry name" value="AraC_XylS_family_regulators"/>
</dbReference>
<evidence type="ECO:0000256" key="3">
    <source>
        <dbReference type="ARBA" id="ARBA00023163"/>
    </source>
</evidence>
<dbReference type="SUPFAM" id="SSF51215">
    <property type="entry name" value="Regulatory protein AraC"/>
    <property type="match status" value="1"/>
</dbReference>
<evidence type="ECO:0000259" key="4">
    <source>
        <dbReference type="PROSITE" id="PS01124"/>
    </source>
</evidence>
<evidence type="ECO:0000256" key="2">
    <source>
        <dbReference type="ARBA" id="ARBA00023125"/>
    </source>
</evidence>
<evidence type="ECO:0000256" key="1">
    <source>
        <dbReference type="ARBA" id="ARBA00023015"/>
    </source>
</evidence>
<comment type="caution">
    <text evidence="5">The sequence shown here is derived from an EMBL/GenBank/DDBJ whole genome shotgun (WGS) entry which is preliminary data.</text>
</comment>
<evidence type="ECO:0000313" key="5">
    <source>
        <dbReference type="EMBL" id="NMD88676.1"/>
    </source>
</evidence>
<organism evidence="5 6">
    <name type="scientific">Victivallis vadensis</name>
    <dbReference type="NCBI Taxonomy" id="172901"/>
    <lineage>
        <taxon>Bacteria</taxon>
        <taxon>Pseudomonadati</taxon>
        <taxon>Lentisphaerota</taxon>
        <taxon>Lentisphaeria</taxon>
        <taxon>Victivallales</taxon>
        <taxon>Victivallaceae</taxon>
        <taxon>Victivallis</taxon>
    </lineage>
</organism>
<reference evidence="5 6" key="1">
    <citation type="submission" date="2020-04" db="EMBL/GenBank/DDBJ databases">
        <authorList>
            <person name="Hitch T.C.A."/>
            <person name="Wylensek D."/>
            <person name="Clavel T."/>
        </authorList>
    </citation>
    <scope>NUCLEOTIDE SEQUENCE [LARGE SCALE GENOMIC DNA]</scope>
    <source>
        <strain evidence="5 6">COR2-253-APC-1A</strain>
    </source>
</reference>
<dbReference type="Proteomes" id="UP000576225">
    <property type="component" value="Unassembled WGS sequence"/>
</dbReference>
<proteinExistence type="predicted"/>
<keyword evidence="1" id="KW-0805">Transcription regulation</keyword>
<sequence>MASFLTNGLERYLPRHAIPLYVEEVAVGAHPARRFHGHTFMEIVLILAGEGEHLVGESSTEIRAGDVLLIHPGISHGYDRTATLGLVNLVYDPHKLALPQLDGQRMPLFDRLFMPWQTITPELIGRPLLHLETAETAALGGKINRLATELNSNRPGRNFLSTAIFMEIVAELCRSGTASEEPAVSEFLIGDAIRYMHDHLDEPIEVEKLPDVVSMSRRNFFRRFRNATGCTPGEYLRELRFHHALELLRRTDLSVAEVALRSGFCDGNYICRLFRERLDTTPRRFRAACRTDNPGH</sequence>
<keyword evidence="3" id="KW-0804">Transcription</keyword>
<dbReference type="Gene3D" id="1.10.10.60">
    <property type="entry name" value="Homeodomain-like"/>
    <property type="match status" value="2"/>
</dbReference>
<dbReference type="Pfam" id="PF02311">
    <property type="entry name" value="AraC_binding"/>
    <property type="match status" value="1"/>
</dbReference>
<dbReference type="InterPro" id="IPR003313">
    <property type="entry name" value="AraC-bd"/>
</dbReference>